<dbReference type="AlphaFoldDB" id="A0A6G8FH01"/>
<feature type="domain" description="Imm-5-like" evidence="2">
    <location>
        <begin position="26"/>
        <end position="113"/>
    </location>
</feature>
<evidence type="ECO:0000313" key="4">
    <source>
        <dbReference type="Proteomes" id="UP000501387"/>
    </source>
</evidence>
<dbReference type="EMBL" id="CP049934">
    <property type="protein sequence ID" value="QIM15549.1"/>
    <property type="molecule type" value="Genomic_DNA"/>
</dbReference>
<proteinExistence type="predicted"/>
<dbReference type="Proteomes" id="UP000501387">
    <property type="component" value="Chromosome"/>
</dbReference>
<dbReference type="Pfam" id="PF21805">
    <property type="entry name" value="Imm5_like"/>
    <property type="match status" value="1"/>
</dbReference>
<reference evidence="3 4" key="1">
    <citation type="submission" date="2020-03" db="EMBL/GenBank/DDBJ databases">
        <title>Leucobacter sp. nov., isolated from beetles.</title>
        <authorList>
            <person name="Hyun D.-W."/>
            <person name="Bae J.-W."/>
        </authorList>
    </citation>
    <scope>NUCLEOTIDE SEQUENCE [LARGE SCALE GENOMIC DNA]</scope>
    <source>
        <strain evidence="3 4">HDW9B</strain>
    </source>
</reference>
<dbReference type="InterPro" id="IPR048667">
    <property type="entry name" value="Imm5-like"/>
</dbReference>
<name>A0A6G8FH01_9MICO</name>
<dbReference type="RefSeq" id="WP_166321745.1">
    <property type="nucleotide sequence ID" value="NZ_CP049934.1"/>
</dbReference>
<organism evidence="3 4">
    <name type="scientific">Leucobacter insecticola</name>
    <dbReference type="NCBI Taxonomy" id="2714934"/>
    <lineage>
        <taxon>Bacteria</taxon>
        <taxon>Bacillati</taxon>
        <taxon>Actinomycetota</taxon>
        <taxon>Actinomycetes</taxon>
        <taxon>Micrococcales</taxon>
        <taxon>Microbacteriaceae</taxon>
        <taxon>Leucobacter</taxon>
    </lineage>
</organism>
<dbReference type="GO" id="GO:0004527">
    <property type="term" value="F:exonuclease activity"/>
    <property type="evidence" value="ECO:0007669"/>
    <property type="project" value="UniProtKB-KW"/>
</dbReference>
<evidence type="ECO:0000256" key="1">
    <source>
        <dbReference type="SAM" id="MobiDB-lite"/>
    </source>
</evidence>
<evidence type="ECO:0000313" key="3">
    <source>
        <dbReference type="EMBL" id="QIM15549.1"/>
    </source>
</evidence>
<dbReference type="KEGG" id="lins:G7067_02580"/>
<keyword evidence="3" id="KW-0378">Hydrolase</keyword>
<keyword evidence="4" id="KW-1185">Reference proteome</keyword>
<sequence>MTAPSSRPGTQTLSGRQTTRGDFTLSAEELRAVTVFAVAAALEVLPIFEDVCPEDMRPRQAIEAAQLVIDGAPRSRIQRLAAPAEHRAAKLAPSPAARHAAMAAGDAGASMYLHPLAPASQVAHILRAPAHTACAWEHAAVHGSEASQASLARAVERATPGLLAVLMRYPRASQGTSRISEYMALLDDALPEAAMGENLRSGVRS</sequence>
<feature type="region of interest" description="Disordered" evidence="1">
    <location>
        <begin position="1"/>
        <end position="20"/>
    </location>
</feature>
<accession>A0A6G8FH01</accession>
<keyword evidence="3" id="KW-0269">Exonuclease</keyword>
<gene>
    <name evidence="3" type="ORF">G7067_02580</name>
</gene>
<evidence type="ECO:0000259" key="2">
    <source>
        <dbReference type="Pfam" id="PF21805"/>
    </source>
</evidence>
<keyword evidence="3" id="KW-0540">Nuclease</keyword>
<protein>
    <submittedName>
        <fullName evidence="3">Exonuclease SbcC</fullName>
    </submittedName>
</protein>